<gene>
    <name evidence="3" type="ORF">HEB94_002022</name>
</gene>
<feature type="region of interest" description="Disordered" evidence="1">
    <location>
        <begin position="131"/>
        <end position="194"/>
    </location>
</feature>
<feature type="domain" description="N-acetyltransferase" evidence="2">
    <location>
        <begin position="216"/>
        <end position="374"/>
    </location>
</feature>
<dbReference type="PANTHER" id="PTHR43792">
    <property type="entry name" value="GNAT FAMILY, PUTATIVE (AFU_ORTHOLOGUE AFUA_3G00765)-RELATED-RELATED"/>
    <property type="match status" value="1"/>
</dbReference>
<evidence type="ECO:0000259" key="2">
    <source>
        <dbReference type="PROSITE" id="PS51186"/>
    </source>
</evidence>
<dbReference type="Proteomes" id="UP000638648">
    <property type="component" value="Unassembled WGS sequence"/>
</dbReference>
<dbReference type="Gene3D" id="3.40.630.30">
    <property type="match status" value="1"/>
</dbReference>
<evidence type="ECO:0000313" key="4">
    <source>
        <dbReference type="Proteomes" id="UP000638648"/>
    </source>
</evidence>
<feature type="region of interest" description="Disordered" evidence="1">
    <location>
        <begin position="378"/>
        <end position="397"/>
    </location>
</feature>
<dbReference type="Pfam" id="PF13302">
    <property type="entry name" value="Acetyltransf_3"/>
    <property type="match status" value="1"/>
</dbReference>
<dbReference type="Pfam" id="PF00293">
    <property type="entry name" value="NUDIX"/>
    <property type="match status" value="1"/>
</dbReference>
<sequence length="397" mass="43266">MGILDDHLALTPPAQEGSALRVTALIRDSRHRVFVRRLLPSDSRPGGWEAVGRDVPAGESAGAVLVRAVAEETGWTLGQVEALLDDRERRDGAHRLRDLAFLVRVDGDLTAPRLAEGRYDAHGWVGVRDLGPFRTGGTQGRTRGGHALTERPDQELAGEGADGRRGDGHRTDGEQGDRHRTSGERGDGDSIDGAPADAATAEVVVKAARTRLSARLRLEPVGPEHSEDLWRLHVHPDVAAWLGGPWTQEVARRSAVRVRAGWDAAGAGIWVAYDRVTGELVGRGGLAPYSLDGLATYEVGWIVHPDRWGQGYATEMGMAGLEFAFQELGAREVVAFTLPHNTRSRAVMDRLGMRYDREIVHAGMGHVLYVRRNPAADDNGRNRPYSRHDEDSGTSRI</sequence>
<protein>
    <submittedName>
        <fullName evidence="3">RimJ/RimL family protein N-acetyltransferase/8-oxo-dGTP pyrophosphatase MutT (NUDIX family)</fullName>
    </submittedName>
</protein>
<dbReference type="SUPFAM" id="SSF55811">
    <property type="entry name" value="Nudix"/>
    <property type="match status" value="1"/>
</dbReference>
<dbReference type="EMBL" id="JADBEM010000001">
    <property type="protein sequence ID" value="MBE1605174.1"/>
    <property type="molecule type" value="Genomic_DNA"/>
</dbReference>
<accession>A0A927MS75</accession>
<dbReference type="CDD" id="cd02883">
    <property type="entry name" value="NUDIX_Hydrolase"/>
    <property type="match status" value="1"/>
</dbReference>
<keyword evidence="4" id="KW-1185">Reference proteome</keyword>
<dbReference type="InterPro" id="IPR000182">
    <property type="entry name" value="GNAT_dom"/>
</dbReference>
<dbReference type="GO" id="GO:0016747">
    <property type="term" value="F:acyltransferase activity, transferring groups other than amino-acyl groups"/>
    <property type="evidence" value="ECO:0007669"/>
    <property type="project" value="InterPro"/>
</dbReference>
<dbReference type="InterPro" id="IPR051531">
    <property type="entry name" value="N-acetyltransferase"/>
</dbReference>
<evidence type="ECO:0000313" key="3">
    <source>
        <dbReference type="EMBL" id="MBE1605174.1"/>
    </source>
</evidence>
<dbReference type="AlphaFoldDB" id="A0A927MS75"/>
<reference evidence="3" key="1">
    <citation type="submission" date="2020-10" db="EMBL/GenBank/DDBJ databases">
        <title>Sequencing the genomes of 1000 actinobacteria strains.</title>
        <authorList>
            <person name="Klenk H.-P."/>
        </authorList>
    </citation>
    <scope>NUCLEOTIDE SEQUENCE</scope>
    <source>
        <strain evidence="3">DSM 45354</strain>
    </source>
</reference>
<dbReference type="Gene3D" id="3.90.79.10">
    <property type="entry name" value="Nucleoside Triphosphate Pyrophosphohydrolase"/>
    <property type="match status" value="1"/>
</dbReference>
<evidence type="ECO:0000256" key="1">
    <source>
        <dbReference type="SAM" id="MobiDB-lite"/>
    </source>
</evidence>
<comment type="caution">
    <text evidence="3">The sequence shown here is derived from an EMBL/GenBank/DDBJ whole genome shotgun (WGS) entry which is preliminary data.</text>
</comment>
<dbReference type="PROSITE" id="PS51186">
    <property type="entry name" value="GNAT"/>
    <property type="match status" value="1"/>
</dbReference>
<dbReference type="SUPFAM" id="SSF55729">
    <property type="entry name" value="Acyl-CoA N-acyltransferases (Nat)"/>
    <property type="match status" value="1"/>
</dbReference>
<organism evidence="3 4">
    <name type="scientific">Actinopolymorpha pittospori</name>
    <dbReference type="NCBI Taxonomy" id="648752"/>
    <lineage>
        <taxon>Bacteria</taxon>
        <taxon>Bacillati</taxon>
        <taxon>Actinomycetota</taxon>
        <taxon>Actinomycetes</taxon>
        <taxon>Propionibacteriales</taxon>
        <taxon>Actinopolymorphaceae</taxon>
        <taxon>Actinopolymorpha</taxon>
    </lineage>
</organism>
<dbReference type="InterPro" id="IPR015797">
    <property type="entry name" value="NUDIX_hydrolase-like_dom_sf"/>
</dbReference>
<dbReference type="InterPro" id="IPR000086">
    <property type="entry name" value="NUDIX_hydrolase_dom"/>
</dbReference>
<dbReference type="InterPro" id="IPR016181">
    <property type="entry name" value="Acyl_CoA_acyltransferase"/>
</dbReference>
<proteinExistence type="predicted"/>
<dbReference type="PANTHER" id="PTHR43792:SF1">
    <property type="entry name" value="N-ACETYLTRANSFERASE DOMAIN-CONTAINING PROTEIN"/>
    <property type="match status" value="1"/>
</dbReference>
<feature type="compositionally biased region" description="Basic and acidic residues" evidence="1">
    <location>
        <begin position="161"/>
        <end position="188"/>
    </location>
</feature>
<name>A0A927MS75_9ACTN</name>
<dbReference type="RefSeq" id="WP_192749556.1">
    <property type="nucleotide sequence ID" value="NZ_BAABJL010000133.1"/>
</dbReference>